<protein>
    <recommendedName>
        <fullName evidence="6">Translation initiation factor eIF2B subunit delta</fullName>
    </recommendedName>
    <alternativeName>
        <fullName evidence="7">eIF2B GDP-GTP exchange factor subunit delta</fullName>
    </alternativeName>
</protein>
<keyword evidence="5" id="KW-0648">Protein biosynthesis</keyword>
<feature type="compositionally biased region" description="Low complexity" evidence="10">
    <location>
        <begin position="458"/>
        <end position="476"/>
    </location>
</feature>
<comment type="subunit">
    <text evidence="8">Component of the translation initiation factor 2B (eIF2B) complex which is a heterodecamer of two sets of five different subunits: alpha, beta, gamma, delta and epsilon. Subunits alpha, beta and delta comprise a regulatory subcomplex and subunits epsilon and gamma comprise a catalytic subcomplex. Within the complex, the hexameric regulatory complex resides at the center, with the two heterodimeric catalytic subcomplexes bound on opposite sides.</text>
</comment>
<sequence length="528" mass="54429">MSSPRPASLLAHQRPPTSPAPSSSALPTPGPPPVAKPKKGNAAKDAAKAAKAARRAAAKGGEPGDAPPAHGEDAQQGKRGQQQQGGQAQAQGQQQQGKGKGAKGGPQGAGGAAQGHGVSQGGAQGAQGGAAGAGGAGAHRGADAGSNAGGAAAADTLQPFLHLDLPLPSSSLSHSAKSSTANIHPSIIRLALQYSDFKVVGANARCIAMLEAFKDIIASYTPPPQTSLTRHLPTTHLNPQIAHLIRARPLSVSMGTAIRYLKYEISLLDPELDLDAAKAALAEKIDSFIRDRILLASRVIEQHALEKISDGDVILTYARSSVVEGVLLEAKRMGKDFSVVVVDSRPLYEGKNLLHSLRLASIPTTYVLLPSLSLVLPRVSLCLLGTHALLSNGSMFSRAGTAMVAMMLRGKGVPVVCCCETYKFSERVMLDSIVGNERANPAPLLSDLPPPAAPNPAPTTTSSSSKSTPAPTAAAAPVLPPSLSPLSLLYDVSRPEDVTVVITEAGLIPVQSVPVLLRDYKPVQGRNS</sequence>
<dbReference type="GO" id="GO:0003743">
    <property type="term" value="F:translation initiation factor activity"/>
    <property type="evidence" value="ECO:0007669"/>
    <property type="project" value="UniProtKB-KW"/>
</dbReference>
<dbReference type="GO" id="GO:0005829">
    <property type="term" value="C:cytosol"/>
    <property type="evidence" value="ECO:0007669"/>
    <property type="project" value="UniProtKB-SubCell"/>
</dbReference>
<name>A0AAV5GBT1_9BASI</name>
<comment type="similarity">
    <text evidence="2 9">Belongs to the eIF-2B alpha/beta/delta subunits family.</text>
</comment>
<dbReference type="SUPFAM" id="SSF100950">
    <property type="entry name" value="NagB/RpiA/CoA transferase-like"/>
    <property type="match status" value="1"/>
</dbReference>
<dbReference type="PANTHER" id="PTHR10233">
    <property type="entry name" value="TRANSLATION INITIATION FACTOR EIF-2B"/>
    <property type="match status" value="1"/>
</dbReference>
<dbReference type="Gene3D" id="3.40.50.10470">
    <property type="entry name" value="Translation initiation factor eif-2b, domain 2"/>
    <property type="match status" value="1"/>
</dbReference>
<keyword evidence="12" id="KW-1185">Reference proteome</keyword>
<evidence type="ECO:0000256" key="6">
    <source>
        <dbReference type="ARBA" id="ARBA00044147"/>
    </source>
</evidence>
<keyword evidence="3" id="KW-0963">Cytoplasm</keyword>
<comment type="caution">
    <text evidence="11">The sequence shown here is derived from an EMBL/GenBank/DDBJ whole genome shotgun (WGS) entry which is preliminary data.</text>
</comment>
<evidence type="ECO:0000256" key="4">
    <source>
        <dbReference type="ARBA" id="ARBA00022540"/>
    </source>
</evidence>
<dbReference type="InterPro" id="IPR042529">
    <property type="entry name" value="IF_2B-like_C"/>
</dbReference>
<evidence type="ECO:0000256" key="8">
    <source>
        <dbReference type="ARBA" id="ARBA00046432"/>
    </source>
</evidence>
<evidence type="ECO:0000256" key="2">
    <source>
        <dbReference type="ARBA" id="ARBA00007251"/>
    </source>
</evidence>
<accession>A0AAV5GBT1</accession>
<dbReference type="Pfam" id="PF01008">
    <property type="entry name" value="IF-2B"/>
    <property type="match status" value="1"/>
</dbReference>
<gene>
    <name evidence="11" type="ORF">Rhopal_000474-T1</name>
</gene>
<dbReference type="EMBL" id="BQKY01000001">
    <property type="protein sequence ID" value="GJN87523.1"/>
    <property type="molecule type" value="Genomic_DNA"/>
</dbReference>
<feature type="region of interest" description="Disordered" evidence="10">
    <location>
        <begin position="444"/>
        <end position="476"/>
    </location>
</feature>
<dbReference type="PANTHER" id="PTHR10233:SF14">
    <property type="entry name" value="TRANSLATION INITIATION FACTOR EIF-2B SUBUNIT DELTA"/>
    <property type="match status" value="1"/>
</dbReference>
<evidence type="ECO:0000256" key="7">
    <source>
        <dbReference type="ARBA" id="ARBA00044356"/>
    </source>
</evidence>
<dbReference type="Proteomes" id="UP001342314">
    <property type="component" value="Unassembled WGS sequence"/>
</dbReference>
<dbReference type="AlphaFoldDB" id="A0AAV5GBT1"/>
<evidence type="ECO:0000256" key="3">
    <source>
        <dbReference type="ARBA" id="ARBA00022490"/>
    </source>
</evidence>
<keyword evidence="4" id="KW-0396">Initiation factor</keyword>
<evidence type="ECO:0000256" key="5">
    <source>
        <dbReference type="ARBA" id="ARBA00022917"/>
    </source>
</evidence>
<proteinExistence type="inferred from homology"/>
<dbReference type="InterPro" id="IPR000649">
    <property type="entry name" value="IF-2B-related"/>
</dbReference>
<evidence type="ECO:0000256" key="10">
    <source>
        <dbReference type="SAM" id="MobiDB-lite"/>
    </source>
</evidence>
<evidence type="ECO:0000313" key="11">
    <source>
        <dbReference type="EMBL" id="GJN87523.1"/>
    </source>
</evidence>
<feature type="region of interest" description="Disordered" evidence="10">
    <location>
        <begin position="1"/>
        <end position="150"/>
    </location>
</feature>
<comment type="subcellular location">
    <subcellularLocation>
        <location evidence="1">Cytoplasm</location>
        <location evidence="1">Cytosol</location>
    </subcellularLocation>
</comment>
<evidence type="ECO:0000256" key="9">
    <source>
        <dbReference type="RuleBase" id="RU003814"/>
    </source>
</evidence>
<organism evidence="11 12">
    <name type="scientific">Rhodotorula paludigena</name>
    <dbReference type="NCBI Taxonomy" id="86838"/>
    <lineage>
        <taxon>Eukaryota</taxon>
        <taxon>Fungi</taxon>
        <taxon>Dikarya</taxon>
        <taxon>Basidiomycota</taxon>
        <taxon>Pucciniomycotina</taxon>
        <taxon>Microbotryomycetes</taxon>
        <taxon>Sporidiobolales</taxon>
        <taxon>Sporidiobolaceae</taxon>
        <taxon>Rhodotorula</taxon>
    </lineage>
</organism>
<dbReference type="InterPro" id="IPR037171">
    <property type="entry name" value="NagB/RpiA_transferase-like"/>
</dbReference>
<feature type="compositionally biased region" description="Low complexity" evidence="10">
    <location>
        <begin position="77"/>
        <end position="97"/>
    </location>
</feature>
<feature type="compositionally biased region" description="Pro residues" evidence="10">
    <location>
        <begin position="448"/>
        <end position="457"/>
    </location>
</feature>
<evidence type="ECO:0000256" key="1">
    <source>
        <dbReference type="ARBA" id="ARBA00004514"/>
    </source>
</evidence>
<reference evidence="11 12" key="1">
    <citation type="submission" date="2021-12" db="EMBL/GenBank/DDBJ databases">
        <title>High titer production of polyol ester of fatty acids by Rhodotorula paludigena BS15 towards product separation-free biomass refinery.</title>
        <authorList>
            <person name="Mano J."/>
            <person name="Ono H."/>
            <person name="Tanaka T."/>
            <person name="Naito K."/>
            <person name="Sushida H."/>
            <person name="Ike M."/>
            <person name="Tokuyasu K."/>
            <person name="Kitaoka M."/>
        </authorList>
    </citation>
    <scope>NUCLEOTIDE SEQUENCE [LARGE SCALE GENOMIC DNA]</scope>
    <source>
        <strain evidence="11 12">BS15</strain>
    </source>
</reference>
<evidence type="ECO:0000313" key="12">
    <source>
        <dbReference type="Proteomes" id="UP001342314"/>
    </source>
</evidence>
<feature type="compositionally biased region" description="Gly residues" evidence="10">
    <location>
        <begin position="98"/>
        <end position="138"/>
    </location>
</feature>